<proteinExistence type="predicted"/>
<name>A0ABR2Z5K7_9AGAR</name>
<dbReference type="Proteomes" id="UP001437256">
    <property type="component" value="Unassembled WGS sequence"/>
</dbReference>
<evidence type="ECO:0000313" key="3">
    <source>
        <dbReference type="Proteomes" id="UP001437256"/>
    </source>
</evidence>
<dbReference type="Gene3D" id="2.60.120.620">
    <property type="entry name" value="q2cbj1_9rhob like domain"/>
    <property type="match status" value="1"/>
</dbReference>
<organism evidence="2 3">
    <name type="scientific">Marasmius tenuissimus</name>
    <dbReference type="NCBI Taxonomy" id="585030"/>
    <lineage>
        <taxon>Eukaryota</taxon>
        <taxon>Fungi</taxon>
        <taxon>Dikarya</taxon>
        <taxon>Basidiomycota</taxon>
        <taxon>Agaricomycotina</taxon>
        <taxon>Agaricomycetes</taxon>
        <taxon>Agaricomycetidae</taxon>
        <taxon>Agaricales</taxon>
        <taxon>Marasmiineae</taxon>
        <taxon>Marasmiaceae</taxon>
        <taxon>Marasmius</taxon>
    </lineage>
</organism>
<sequence>MTAVPYLVSGGQPRQVEAESYKLDIYDHGSFFRPHKDTSRGENMSLATLVVAFPTPHVGEQLVPRHESQEFVFDSGDFLSKPPYHITWVAFFSDIEHEVLPVTSGHRVTLTYNLYYTESSQPSLPP</sequence>
<evidence type="ECO:0000259" key="1">
    <source>
        <dbReference type="PROSITE" id="PS51471"/>
    </source>
</evidence>
<evidence type="ECO:0000313" key="2">
    <source>
        <dbReference type="EMBL" id="KAL0056503.1"/>
    </source>
</evidence>
<accession>A0ABR2Z5K7</accession>
<keyword evidence="3" id="KW-1185">Reference proteome</keyword>
<reference evidence="2 3" key="1">
    <citation type="submission" date="2024-05" db="EMBL/GenBank/DDBJ databases">
        <title>A draft genome resource for the thread blight pathogen Marasmius tenuissimus strain MS-2.</title>
        <authorList>
            <person name="Yulfo-Soto G.E."/>
            <person name="Baruah I.K."/>
            <person name="Amoako-Attah I."/>
            <person name="Bukari Y."/>
            <person name="Meinhardt L.W."/>
            <person name="Bailey B.A."/>
            <person name="Cohen S.P."/>
        </authorList>
    </citation>
    <scope>NUCLEOTIDE SEQUENCE [LARGE SCALE GENOMIC DNA]</scope>
    <source>
        <strain evidence="2 3">MS-2</strain>
    </source>
</reference>
<protein>
    <recommendedName>
        <fullName evidence="1">Fe2OG dioxygenase domain-containing protein</fullName>
    </recommendedName>
</protein>
<dbReference type="PANTHER" id="PTHR33099:SF7">
    <property type="entry name" value="MYND-TYPE DOMAIN-CONTAINING PROTEIN"/>
    <property type="match status" value="1"/>
</dbReference>
<comment type="caution">
    <text evidence="2">The sequence shown here is derived from an EMBL/GenBank/DDBJ whole genome shotgun (WGS) entry which is preliminary data.</text>
</comment>
<dbReference type="InterPro" id="IPR044862">
    <property type="entry name" value="Pro_4_hyd_alph_FE2OG_OXY"/>
</dbReference>
<dbReference type="EMBL" id="JBBXMP010001676">
    <property type="protein sequence ID" value="KAL0056503.1"/>
    <property type="molecule type" value="Genomic_DNA"/>
</dbReference>
<feature type="non-terminal residue" evidence="2">
    <location>
        <position position="126"/>
    </location>
</feature>
<dbReference type="PANTHER" id="PTHR33099">
    <property type="entry name" value="FE2OG DIOXYGENASE DOMAIN-CONTAINING PROTEIN"/>
    <property type="match status" value="1"/>
</dbReference>
<dbReference type="Pfam" id="PF13640">
    <property type="entry name" value="2OG-FeII_Oxy_3"/>
    <property type="match status" value="1"/>
</dbReference>
<dbReference type="PROSITE" id="PS51471">
    <property type="entry name" value="FE2OG_OXY"/>
    <property type="match status" value="1"/>
</dbReference>
<dbReference type="InterPro" id="IPR005123">
    <property type="entry name" value="Oxoglu/Fe-dep_dioxygenase_dom"/>
</dbReference>
<gene>
    <name evidence="2" type="ORF">AAF712_016893</name>
</gene>
<feature type="domain" description="Fe2OG dioxygenase" evidence="1">
    <location>
        <begin position="17"/>
        <end position="116"/>
    </location>
</feature>